<keyword evidence="1" id="KW-1133">Transmembrane helix</keyword>
<evidence type="ECO:0000313" key="3">
    <source>
        <dbReference type="Proteomes" id="UP000661112"/>
    </source>
</evidence>
<evidence type="ECO:0000313" key="2">
    <source>
        <dbReference type="EMBL" id="MBD2503157.1"/>
    </source>
</evidence>
<accession>A0ABR8D8A8</accession>
<protein>
    <submittedName>
        <fullName evidence="2">Uncharacterized protein</fullName>
    </submittedName>
</protein>
<dbReference type="EMBL" id="JACJSG010000031">
    <property type="protein sequence ID" value="MBD2503157.1"/>
    <property type="molecule type" value="Genomic_DNA"/>
</dbReference>
<dbReference type="Proteomes" id="UP000661112">
    <property type="component" value="Unassembled WGS sequence"/>
</dbReference>
<feature type="transmembrane region" description="Helical" evidence="1">
    <location>
        <begin position="46"/>
        <end position="68"/>
    </location>
</feature>
<dbReference type="RefSeq" id="WP_190476021.1">
    <property type="nucleotide sequence ID" value="NZ_JACJSG010000031.1"/>
</dbReference>
<comment type="caution">
    <text evidence="2">The sequence shown here is derived from an EMBL/GenBank/DDBJ whole genome shotgun (WGS) entry which is preliminary data.</text>
</comment>
<keyword evidence="1" id="KW-0812">Transmembrane</keyword>
<keyword evidence="3" id="KW-1185">Reference proteome</keyword>
<reference evidence="2 3" key="1">
    <citation type="journal article" date="2020" name="ISME J.">
        <title>Comparative genomics reveals insights into cyanobacterial evolution and habitat adaptation.</title>
        <authorList>
            <person name="Chen M.Y."/>
            <person name="Teng W.K."/>
            <person name="Zhao L."/>
            <person name="Hu C.X."/>
            <person name="Zhou Y.K."/>
            <person name="Han B.P."/>
            <person name="Song L.R."/>
            <person name="Shu W.S."/>
        </authorList>
    </citation>
    <scope>NUCLEOTIDE SEQUENCE [LARGE SCALE GENOMIC DNA]</scope>
    <source>
        <strain evidence="2 3">FACHB-119</strain>
    </source>
</reference>
<organism evidence="2 3">
    <name type="scientific">Anabaena azotica FACHB-119</name>
    <dbReference type="NCBI Taxonomy" id="947527"/>
    <lineage>
        <taxon>Bacteria</taxon>
        <taxon>Bacillati</taxon>
        <taxon>Cyanobacteriota</taxon>
        <taxon>Cyanophyceae</taxon>
        <taxon>Nostocales</taxon>
        <taxon>Nostocaceae</taxon>
        <taxon>Anabaena</taxon>
        <taxon>Anabaena azotica</taxon>
    </lineage>
</organism>
<sequence length="89" mass="10077">MTVAQHDTASLSSKIDNSTSLNQSWLWQAVQISTAFLNKMWWHTHAYGTVFSIVLLALVSFIFLSLHWSLRKIAVLTKVDTVPENEITS</sequence>
<evidence type="ECO:0000256" key="1">
    <source>
        <dbReference type="SAM" id="Phobius"/>
    </source>
</evidence>
<proteinExistence type="predicted"/>
<keyword evidence="1" id="KW-0472">Membrane</keyword>
<name>A0ABR8D8A8_9NOST</name>
<gene>
    <name evidence="2" type="ORF">H6G83_21550</name>
</gene>